<dbReference type="InterPro" id="IPR054612">
    <property type="entry name" value="Phage_capsid-like_C"/>
</dbReference>
<dbReference type="RefSeq" id="WP_091184436.1">
    <property type="nucleotide sequence ID" value="NZ_FOFA01000009.1"/>
</dbReference>
<feature type="domain" description="Phage capsid-like C-terminal" evidence="2">
    <location>
        <begin position="12"/>
        <end position="290"/>
    </location>
</feature>
<accession>A0A1H9LKU8</accession>
<dbReference type="Proteomes" id="UP000198504">
    <property type="component" value="Unassembled WGS sequence"/>
</dbReference>
<dbReference type="SUPFAM" id="SSF56563">
    <property type="entry name" value="Major capsid protein gp5"/>
    <property type="match status" value="1"/>
</dbReference>
<dbReference type="AlphaFoldDB" id="A0A1H9LKU8"/>
<evidence type="ECO:0000256" key="1">
    <source>
        <dbReference type="ARBA" id="ARBA00004328"/>
    </source>
</evidence>
<proteinExistence type="predicted"/>
<gene>
    <name evidence="3" type="ORF">SAMN05421756_1093</name>
</gene>
<organism evidence="3 4">
    <name type="scientific">Microlunatus flavus</name>
    <dbReference type="NCBI Taxonomy" id="1036181"/>
    <lineage>
        <taxon>Bacteria</taxon>
        <taxon>Bacillati</taxon>
        <taxon>Actinomycetota</taxon>
        <taxon>Actinomycetes</taxon>
        <taxon>Propionibacteriales</taxon>
        <taxon>Propionibacteriaceae</taxon>
        <taxon>Microlunatus</taxon>
    </lineage>
</organism>
<dbReference type="InterPro" id="IPR024455">
    <property type="entry name" value="Phage_capsid"/>
</dbReference>
<evidence type="ECO:0000313" key="4">
    <source>
        <dbReference type="Proteomes" id="UP000198504"/>
    </source>
</evidence>
<dbReference type="STRING" id="1036181.SAMN05421756_1093"/>
<comment type="subcellular location">
    <subcellularLocation>
        <location evidence="1">Virion</location>
    </subcellularLocation>
</comment>
<name>A0A1H9LKU8_9ACTN</name>
<dbReference type="EMBL" id="FOFA01000009">
    <property type="protein sequence ID" value="SER12046.1"/>
    <property type="molecule type" value="Genomic_DNA"/>
</dbReference>
<dbReference type="OrthoDB" id="9806592at2"/>
<dbReference type="Gene3D" id="3.30.2320.10">
    <property type="entry name" value="hypothetical protein PF0899 domain"/>
    <property type="match status" value="1"/>
</dbReference>
<evidence type="ECO:0000259" key="2">
    <source>
        <dbReference type="Pfam" id="PF05065"/>
    </source>
</evidence>
<keyword evidence="4" id="KW-1185">Reference proteome</keyword>
<evidence type="ECO:0000313" key="3">
    <source>
        <dbReference type="EMBL" id="SER12046.1"/>
    </source>
</evidence>
<sequence>MAVNTTDIAALIQTVVAKSLTLPLQQASSFLSSGVSITDSSVPVSFPRLRGHFAPGWVGESELIPEDDGTEFDAVSLLPSTMKSVKSLVRLSNESLRQSSQSLDAVLQQRLITDVQAQLDTQAWSSGGNGTTLPKGVFHADNTENFARVDVNGTLTLDHLHDAYGRALSDDVPLSGLRWIMSPGQLTALRKVKDTSGRYIVTDGVGGAPAGLSLLGVPVTLSKRLATTGAAQTLKEQVLLMSPSTWQVVRDLSPQAVVDRSRYLEFDQTALRIVCRFDWGSLLPEANVLLTNVTPV</sequence>
<reference evidence="4" key="1">
    <citation type="submission" date="2016-10" db="EMBL/GenBank/DDBJ databases">
        <authorList>
            <person name="Varghese N."/>
            <person name="Submissions S."/>
        </authorList>
    </citation>
    <scope>NUCLEOTIDE SEQUENCE [LARGE SCALE GENOMIC DNA]</scope>
    <source>
        <strain evidence="4">CGMCC 4.6856</strain>
    </source>
</reference>
<dbReference type="Pfam" id="PF05065">
    <property type="entry name" value="Phage_capsid"/>
    <property type="match status" value="1"/>
</dbReference>
<protein>
    <submittedName>
        <fullName evidence="3">Phage major capsid protein, HK97 family</fullName>
    </submittedName>
</protein>
<dbReference type="NCBIfam" id="TIGR01554">
    <property type="entry name" value="major_cap_HK97"/>
    <property type="match status" value="1"/>
</dbReference>